<evidence type="ECO:0000256" key="1">
    <source>
        <dbReference type="ARBA" id="ARBA00004777"/>
    </source>
</evidence>
<keyword evidence="2 8" id="KW-0554">One-carbon metabolism</keyword>
<dbReference type="NCBIfam" id="NF010030">
    <property type="entry name" value="PRK13505.1"/>
    <property type="match status" value="1"/>
</dbReference>
<evidence type="ECO:0000256" key="6">
    <source>
        <dbReference type="ARBA" id="ARBA00049033"/>
    </source>
</evidence>
<dbReference type="PROSITE" id="PS00721">
    <property type="entry name" value="FTHFS_1"/>
    <property type="match status" value="1"/>
</dbReference>
<evidence type="ECO:0000313" key="10">
    <source>
        <dbReference type="Proteomes" id="UP000823896"/>
    </source>
</evidence>
<evidence type="ECO:0000256" key="4">
    <source>
        <dbReference type="ARBA" id="ARBA00022741"/>
    </source>
</evidence>
<dbReference type="InterPro" id="IPR027417">
    <property type="entry name" value="P-loop_NTPase"/>
</dbReference>
<dbReference type="Gene3D" id="3.10.410.10">
    <property type="entry name" value="Formyltetrahydrofolate synthetase, domain 3"/>
    <property type="match status" value="1"/>
</dbReference>
<dbReference type="Gene3D" id="3.40.50.300">
    <property type="entry name" value="P-loop containing nucleotide triphosphate hydrolases"/>
    <property type="match status" value="1"/>
</dbReference>
<comment type="similarity">
    <text evidence="7 8">Belongs to the formate--tetrahydrofolate ligase family.</text>
</comment>
<keyword evidence="3 8" id="KW-0436">Ligase</keyword>
<gene>
    <name evidence="8" type="primary">fhs</name>
    <name evidence="9" type="ORF">H9702_01910</name>
</gene>
<dbReference type="InterPro" id="IPR020628">
    <property type="entry name" value="Formate_THF_ligase_CS"/>
</dbReference>
<feature type="binding site" evidence="8">
    <location>
        <begin position="66"/>
        <end position="73"/>
    </location>
    <ligand>
        <name>ATP</name>
        <dbReference type="ChEBI" id="CHEBI:30616"/>
    </ligand>
</feature>
<evidence type="ECO:0000256" key="7">
    <source>
        <dbReference type="ARBA" id="ARBA00061363"/>
    </source>
</evidence>
<dbReference type="Gene3D" id="3.30.1510.10">
    <property type="entry name" value="Domain 2, N(10)-formyltetrahydrofolate synthetase"/>
    <property type="match status" value="1"/>
</dbReference>
<comment type="pathway">
    <text evidence="1 8">One-carbon metabolism; tetrahydrofolate interconversion.</text>
</comment>
<name>A0A9D2NQ36_9FIRM</name>
<dbReference type="GO" id="GO:0004329">
    <property type="term" value="F:formate-tetrahydrofolate ligase activity"/>
    <property type="evidence" value="ECO:0007669"/>
    <property type="project" value="UniProtKB-UniRule"/>
</dbReference>
<comment type="caution">
    <text evidence="9">The sequence shown here is derived from an EMBL/GenBank/DDBJ whole genome shotgun (WGS) entry which is preliminary data.</text>
</comment>
<dbReference type="HAMAP" id="MF_01543">
    <property type="entry name" value="FTHFS"/>
    <property type="match status" value="1"/>
</dbReference>
<dbReference type="InterPro" id="IPR000559">
    <property type="entry name" value="Formate_THF_ligase"/>
</dbReference>
<protein>
    <recommendedName>
        <fullName evidence="8">Formate--tetrahydrofolate ligase</fullName>
        <ecNumber evidence="8">6.3.4.3</ecNumber>
    </recommendedName>
    <alternativeName>
        <fullName evidence="8">Formyltetrahydrofolate synthetase</fullName>
        <shortName evidence="8">FHS</shortName>
        <shortName evidence="8">FTHFS</shortName>
    </alternativeName>
</protein>
<dbReference type="Pfam" id="PF01268">
    <property type="entry name" value="FTHFS"/>
    <property type="match status" value="1"/>
</dbReference>
<dbReference type="CDD" id="cd00477">
    <property type="entry name" value="FTHFS"/>
    <property type="match status" value="1"/>
</dbReference>
<dbReference type="SUPFAM" id="SSF52540">
    <property type="entry name" value="P-loop containing nucleoside triphosphate hydrolases"/>
    <property type="match status" value="1"/>
</dbReference>
<reference evidence="9" key="1">
    <citation type="journal article" date="2021" name="PeerJ">
        <title>Extensive microbial diversity within the chicken gut microbiome revealed by metagenomics and culture.</title>
        <authorList>
            <person name="Gilroy R."/>
            <person name="Ravi A."/>
            <person name="Getino M."/>
            <person name="Pursley I."/>
            <person name="Horton D.L."/>
            <person name="Alikhan N.F."/>
            <person name="Baker D."/>
            <person name="Gharbi K."/>
            <person name="Hall N."/>
            <person name="Watson M."/>
            <person name="Adriaenssens E.M."/>
            <person name="Foster-Nyarko E."/>
            <person name="Jarju S."/>
            <person name="Secka A."/>
            <person name="Antonio M."/>
            <person name="Oren A."/>
            <person name="Chaudhuri R.R."/>
            <person name="La Ragione R."/>
            <person name="Hildebrand F."/>
            <person name="Pallen M.J."/>
        </authorList>
    </citation>
    <scope>NUCLEOTIDE SEQUENCE</scope>
    <source>
        <strain evidence="9">CHK187-11901</strain>
    </source>
</reference>
<keyword evidence="5 8" id="KW-0067">ATP-binding</keyword>
<evidence type="ECO:0000256" key="3">
    <source>
        <dbReference type="ARBA" id="ARBA00022598"/>
    </source>
</evidence>
<evidence type="ECO:0000256" key="2">
    <source>
        <dbReference type="ARBA" id="ARBA00022563"/>
    </source>
</evidence>
<accession>A0A9D2NQ36</accession>
<dbReference type="EC" id="6.3.4.3" evidence="8"/>
<sequence>MCKTDLEIAQECVMDPILNVAEKIGLNEDDLEYYGKYKAKLSLDVLERNKEKKDGKLILVTAINPTKAGEGKSTTTVGLGDALHRIGKKAMVALREPSLGPVFGLKGGAAGGGYAQVVPMEDINLHFTGDMHAITTANNLISACLDNHIHQGNELDIDIERVTWKRCLDMNDRALRQIEIGLGPKANGVERKDGFNITVASEVMAVLCLATSLRDLKERFANMLIAYNKKGEPVYVRDLHIEGALAMIMKDAIKPNLIQTLEHNPVIMHGGPFANIAHGCNSVLATKMCLKLADYTVTEAGFGADLGAEKFLDIKCRFASLHPNAVVIVATIRALKQHGGVEFEHLKEENVQAMLDGCANLAKHIETVRAFGLPYVIAINEFVSDTKAEVEALENWCEKNGHPMALSQVWAKGGAGGEDLARIVVDLCEQENSYHPLYDVNAPIETKIDTIARTCYGADGVDYTDEARAQLEEIVKNGWDKMPVCMAKTPTSLSDQDKLYGAPKGFRITVREFRPSLGAGFIVALTGKVLTMPGLPKKPAALNMDIDENGHISGLF</sequence>
<dbReference type="PROSITE" id="PS00722">
    <property type="entry name" value="FTHFS_2"/>
    <property type="match status" value="1"/>
</dbReference>
<dbReference type="FunFam" id="3.10.410.10:FF:000001">
    <property type="entry name" value="Putative formate--tetrahydrofolate ligase"/>
    <property type="match status" value="1"/>
</dbReference>
<dbReference type="AlphaFoldDB" id="A0A9D2NQ36"/>
<dbReference type="GO" id="GO:0035999">
    <property type="term" value="P:tetrahydrofolate interconversion"/>
    <property type="evidence" value="ECO:0007669"/>
    <property type="project" value="UniProtKB-UniRule"/>
</dbReference>
<dbReference type="EMBL" id="DWWM01000009">
    <property type="protein sequence ID" value="HJC35869.1"/>
    <property type="molecule type" value="Genomic_DNA"/>
</dbReference>
<dbReference type="FunFam" id="3.30.1510.10:FF:000001">
    <property type="entry name" value="Formate--tetrahydrofolate ligase"/>
    <property type="match status" value="1"/>
</dbReference>
<dbReference type="GO" id="GO:0005524">
    <property type="term" value="F:ATP binding"/>
    <property type="evidence" value="ECO:0007669"/>
    <property type="project" value="UniProtKB-UniRule"/>
</dbReference>
<organism evidence="9 10">
    <name type="scientific">Candidatus Merdibacter merdavium</name>
    <dbReference type="NCBI Taxonomy" id="2838692"/>
    <lineage>
        <taxon>Bacteria</taxon>
        <taxon>Bacillati</taxon>
        <taxon>Bacillota</taxon>
        <taxon>Erysipelotrichia</taxon>
        <taxon>Erysipelotrichales</taxon>
        <taxon>Erysipelotrichaceae</taxon>
        <taxon>Merdibacter</taxon>
    </lineage>
</organism>
<reference evidence="9" key="2">
    <citation type="submission" date="2021-04" db="EMBL/GenBank/DDBJ databases">
        <authorList>
            <person name="Gilroy R."/>
        </authorList>
    </citation>
    <scope>NUCLEOTIDE SEQUENCE</scope>
    <source>
        <strain evidence="9">CHK187-11901</strain>
    </source>
</reference>
<evidence type="ECO:0000256" key="8">
    <source>
        <dbReference type="HAMAP-Rule" id="MF_01543"/>
    </source>
</evidence>
<evidence type="ECO:0000313" key="9">
    <source>
        <dbReference type="EMBL" id="HJC35869.1"/>
    </source>
</evidence>
<comment type="catalytic activity">
    <reaction evidence="6 8">
        <text>(6S)-5,6,7,8-tetrahydrofolate + formate + ATP = (6R)-10-formyltetrahydrofolate + ADP + phosphate</text>
        <dbReference type="Rhea" id="RHEA:20221"/>
        <dbReference type="ChEBI" id="CHEBI:15740"/>
        <dbReference type="ChEBI" id="CHEBI:30616"/>
        <dbReference type="ChEBI" id="CHEBI:43474"/>
        <dbReference type="ChEBI" id="CHEBI:57453"/>
        <dbReference type="ChEBI" id="CHEBI:195366"/>
        <dbReference type="ChEBI" id="CHEBI:456216"/>
        <dbReference type="EC" id="6.3.4.3"/>
    </reaction>
</comment>
<keyword evidence="4 8" id="KW-0547">Nucleotide-binding</keyword>
<evidence type="ECO:0000256" key="5">
    <source>
        <dbReference type="ARBA" id="ARBA00022840"/>
    </source>
</evidence>
<dbReference type="Proteomes" id="UP000823896">
    <property type="component" value="Unassembled WGS sequence"/>
</dbReference>
<proteinExistence type="inferred from homology"/>